<evidence type="ECO:0000313" key="1">
    <source>
        <dbReference type="EMBL" id="KAF7827921.1"/>
    </source>
</evidence>
<proteinExistence type="predicted"/>
<evidence type="ECO:0000313" key="2">
    <source>
        <dbReference type="Proteomes" id="UP000634136"/>
    </source>
</evidence>
<reference evidence="1" key="1">
    <citation type="submission" date="2020-09" db="EMBL/GenBank/DDBJ databases">
        <title>Genome-Enabled Discovery of Anthraquinone Biosynthesis in Senna tora.</title>
        <authorList>
            <person name="Kang S.-H."/>
            <person name="Pandey R.P."/>
            <person name="Lee C.-M."/>
            <person name="Sim J.-S."/>
            <person name="Jeong J.-T."/>
            <person name="Choi B.-S."/>
            <person name="Jung M."/>
            <person name="Ginzburg D."/>
            <person name="Zhao K."/>
            <person name="Won S.Y."/>
            <person name="Oh T.-J."/>
            <person name="Yu Y."/>
            <person name="Kim N.-H."/>
            <person name="Lee O.R."/>
            <person name="Lee T.-H."/>
            <person name="Bashyal P."/>
            <person name="Kim T.-S."/>
            <person name="Lee W.-H."/>
            <person name="Kawkins C."/>
            <person name="Kim C.-K."/>
            <person name="Kim J.S."/>
            <person name="Ahn B.O."/>
            <person name="Rhee S.Y."/>
            <person name="Sohng J.K."/>
        </authorList>
    </citation>
    <scope>NUCLEOTIDE SEQUENCE</scope>
    <source>
        <tissue evidence="1">Leaf</tissue>
    </source>
</reference>
<keyword evidence="2" id="KW-1185">Reference proteome</keyword>
<protein>
    <submittedName>
        <fullName evidence="1">Putative sterile alpha motif/pointed domain, peroxiredoxin-like FAM213/AAED1 protein</fullName>
    </submittedName>
</protein>
<organism evidence="1 2">
    <name type="scientific">Senna tora</name>
    <dbReference type="NCBI Taxonomy" id="362788"/>
    <lineage>
        <taxon>Eukaryota</taxon>
        <taxon>Viridiplantae</taxon>
        <taxon>Streptophyta</taxon>
        <taxon>Embryophyta</taxon>
        <taxon>Tracheophyta</taxon>
        <taxon>Spermatophyta</taxon>
        <taxon>Magnoliopsida</taxon>
        <taxon>eudicotyledons</taxon>
        <taxon>Gunneridae</taxon>
        <taxon>Pentapetalae</taxon>
        <taxon>rosids</taxon>
        <taxon>fabids</taxon>
        <taxon>Fabales</taxon>
        <taxon>Fabaceae</taxon>
        <taxon>Caesalpinioideae</taxon>
        <taxon>Cassia clade</taxon>
        <taxon>Senna</taxon>
    </lineage>
</organism>
<dbReference type="Proteomes" id="UP000634136">
    <property type="component" value="Unassembled WGS sequence"/>
</dbReference>
<comment type="caution">
    <text evidence="1">The sequence shown here is derived from an EMBL/GenBank/DDBJ whole genome shotgun (WGS) entry which is preliminary data.</text>
</comment>
<gene>
    <name evidence="1" type="ORF">G2W53_019085</name>
</gene>
<sequence>MASFSVEDFIGSGILKGLLPKLLEEGWDDVPTIKVMNSEDMDAIHMTQQQKDALGIRSYLHDRGLMRYADKMEASGKCLPELLSLSTMDLSSQFDMKRGHIARFVDRSRCDDSFKLRAVTTRKRASLIYRNDSTSKSAASNSSNSMMRSYLRSNATPDRSLEQSLADFQIKDGHIFKGIVAAEPAEPRACGCVQPPPVIDQVAPYVAVENISVQKLTPEYKIGMEPLVKTNTPPMKASELWREKPAVILCLRRPG</sequence>
<accession>A0A834TX38</accession>
<dbReference type="AlphaFoldDB" id="A0A834TX38"/>
<dbReference type="OrthoDB" id="40334at2759"/>
<name>A0A834TX38_9FABA</name>
<dbReference type="EMBL" id="JAAIUW010000006">
    <property type="protein sequence ID" value="KAF7827921.1"/>
    <property type="molecule type" value="Genomic_DNA"/>
</dbReference>